<dbReference type="STRING" id="1314777.A0A164P096"/>
<evidence type="ECO:0000256" key="4">
    <source>
        <dbReference type="ARBA" id="ARBA00023242"/>
    </source>
</evidence>
<keyword evidence="3" id="KW-0413">Isomerase</keyword>
<evidence type="ECO:0000313" key="6">
    <source>
        <dbReference type="Proteomes" id="UP000076722"/>
    </source>
</evidence>
<dbReference type="InterPro" id="IPR027417">
    <property type="entry name" value="P-loop_NTPase"/>
</dbReference>
<evidence type="ECO:0008006" key="7">
    <source>
        <dbReference type="Google" id="ProtNLM"/>
    </source>
</evidence>
<dbReference type="PANTHER" id="PTHR13710">
    <property type="entry name" value="DNA HELICASE RECQ FAMILY MEMBER"/>
    <property type="match status" value="1"/>
</dbReference>
<dbReference type="GO" id="GO:0009378">
    <property type="term" value="F:four-way junction helicase activity"/>
    <property type="evidence" value="ECO:0007669"/>
    <property type="project" value="TreeGrafter"/>
</dbReference>
<gene>
    <name evidence="5" type="ORF">SISNIDRAFT_418488</name>
</gene>
<keyword evidence="2" id="KW-0238">DNA-binding</keyword>
<dbReference type="PANTHER" id="PTHR13710:SF153">
    <property type="entry name" value="RECQ-LIKE DNA HELICASE BLM"/>
    <property type="match status" value="1"/>
</dbReference>
<comment type="similarity">
    <text evidence="1">Belongs to the helicase family. RecQ subfamily.</text>
</comment>
<dbReference type="Gene3D" id="3.40.50.300">
    <property type="entry name" value="P-loop containing nucleotide triphosphate hydrolases"/>
    <property type="match status" value="1"/>
</dbReference>
<accession>A0A164P096</accession>
<dbReference type="EMBL" id="KV419439">
    <property type="protein sequence ID" value="KZS88226.1"/>
    <property type="molecule type" value="Genomic_DNA"/>
</dbReference>
<dbReference type="GO" id="GO:0005634">
    <property type="term" value="C:nucleus"/>
    <property type="evidence" value="ECO:0007669"/>
    <property type="project" value="TreeGrafter"/>
</dbReference>
<feature type="non-terminal residue" evidence="5">
    <location>
        <position position="102"/>
    </location>
</feature>
<proteinExistence type="inferred from homology"/>
<reference evidence="5 6" key="1">
    <citation type="journal article" date="2016" name="Mol. Biol. Evol.">
        <title>Comparative Genomics of Early-Diverging Mushroom-Forming Fungi Provides Insights into the Origins of Lignocellulose Decay Capabilities.</title>
        <authorList>
            <person name="Nagy L.G."/>
            <person name="Riley R."/>
            <person name="Tritt A."/>
            <person name="Adam C."/>
            <person name="Daum C."/>
            <person name="Floudas D."/>
            <person name="Sun H."/>
            <person name="Yadav J.S."/>
            <person name="Pangilinan J."/>
            <person name="Larsson K.H."/>
            <person name="Matsuura K."/>
            <person name="Barry K."/>
            <person name="Labutti K."/>
            <person name="Kuo R."/>
            <person name="Ohm R.A."/>
            <person name="Bhattacharya S.S."/>
            <person name="Shirouzu T."/>
            <person name="Yoshinaga Y."/>
            <person name="Martin F.M."/>
            <person name="Grigoriev I.V."/>
            <person name="Hibbett D.S."/>
        </authorList>
    </citation>
    <scope>NUCLEOTIDE SEQUENCE [LARGE SCALE GENOMIC DNA]</scope>
    <source>
        <strain evidence="5 6">HHB9708</strain>
    </source>
</reference>
<keyword evidence="6" id="KW-1185">Reference proteome</keyword>
<name>A0A164P096_9AGAM</name>
<keyword evidence="4" id="KW-0539">Nucleus</keyword>
<dbReference type="SUPFAM" id="SSF52540">
    <property type="entry name" value="P-loop containing nucleoside triphosphate hydrolases"/>
    <property type="match status" value="1"/>
</dbReference>
<organism evidence="5 6">
    <name type="scientific">Sistotremastrum niveocremeum HHB9708</name>
    <dbReference type="NCBI Taxonomy" id="1314777"/>
    <lineage>
        <taxon>Eukaryota</taxon>
        <taxon>Fungi</taxon>
        <taxon>Dikarya</taxon>
        <taxon>Basidiomycota</taxon>
        <taxon>Agaricomycotina</taxon>
        <taxon>Agaricomycetes</taxon>
        <taxon>Sistotremastrales</taxon>
        <taxon>Sistotremastraceae</taxon>
        <taxon>Sertulicium</taxon>
        <taxon>Sertulicium niveocremeum</taxon>
    </lineage>
</organism>
<dbReference type="AlphaFoldDB" id="A0A164P096"/>
<dbReference type="GO" id="GO:0005737">
    <property type="term" value="C:cytoplasm"/>
    <property type="evidence" value="ECO:0007669"/>
    <property type="project" value="TreeGrafter"/>
</dbReference>
<evidence type="ECO:0000256" key="3">
    <source>
        <dbReference type="ARBA" id="ARBA00023235"/>
    </source>
</evidence>
<evidence type="ECO:0000313" key="5">
    <source>
        <dbReference type="EMBL" id="KZS88226.1"/>
    </source>
</evidence>
<dbReference type="OrthoDB" id="2499463at2759"/>
<dbReference type="GO" id="GO:0043138">
    <property type="term" value="F:3'-5' DNA helicase activity"/>
    <property type="evidence" value="ECO:0007669"/>
    <property type="project" value="TreeGrafter"/>
</dbReference>
<sequence length="102" mass="11750">MALSNAFRSLCTQPDFRKRLLAMVVDEAHCIEQWGDEFRKAYKDLSRMRCYTGSTVPFVACSGTLTTGSFRTVWDSLDYGHRPFWGTDVGCRRPELTYVIQK</sequence>
<dbReference type="GO" id="GO:0000724">
    <property type="term" value="P:double-strand break repair via homologous recombination"/>
    <property type="evidence" value="ECO:0007669"/>
    <property type="project" value="TreeGrafter"/>
</dbReference>
<evidence type="ECO:0000256" key="1">
    <source>
        <dbReference type="ARBA" id="ARBA00005446"/>
    </source>
</evidence>
<protein>
    <recommendedName>
        <fullName evidence="7">Helicase ATP-binding domain-containing protein</fullName>
    </recommendedName>
</protein>
<dbReference type="Proteomes" id="UP000076722">
    <property type="component" value="Unassembled WGS sequence"/>
</dbReference>
<dbReference type="GO" id="GO:0005694">
    <property type="term" value="C:chromosome"/>
    <property type="evidence" value="ECO:0007669"/>
    <property type="project" value="TreeGrafter"/>
</dbReference>
<dbReference type="GO" id="GO:0003677">
    <property type="term" value="F:DNA binding"/>
    <property type="evidence" value="ECO:0007669"/>
    <property type="project" value="UniProtKB-KW"/>
</dbReference>
<evidence type="ECO:0000256" key="2">
    <source>
        <dbReference type="ARBA" id="ARBA00023125"/>
    </source>
</evidence>